<dbReference type="Proteomes" id="UP000499080">
    <property type="component" value="Unassembled WGS sequence"/>
</dbReference>
<feature type="compositionally biased region" description="Polar residues" evidence="1">
    <location>
        <begin position="8"/>
        <end position="21"/>
    </location>
</feature>
<gene>
    <name evidence="2" type="ORF">AVEN_211550_1</name>
</gene>
<proteinExistence type="predicted"/>
<organism evidence="2 3">
    <name type="scientific">Araneus ventricosus</name>
    <name type="common">Orbweaver spider</name>
    <name type="synonym">Epeira ventricosa</name>
    <dbReference type="NCBI Taxonomy" id="182803"/>
    <lineage>
        <taxon>Eukaryota</taxon>
        <taxon>Metazoa</taxon>
        <taxon>Ecdysozoa</taxon>
        <taxon>Arthropoda</taxon>
        <taxon>Chelicerata</taxon>
        <taxon>Arachnida</taxon>
        <taxon>Araneae</taxon>
        <taxon>Araneomorphae</taxon>
        <taxon>Entelegynae</taxon>
        <taxon>Araneoidea</taxon>
        <taxon>Araneidae</taxon>
        <taxon>Araneus</taxon>
    </lineage>
</organism>
<accession>A0A4Y2D6M5</accession>
<name>A0A4Y2D6M5_ARAVE</name>
<evidence type="ECO:0000313" key="2">
    <source>
        <dbReference type="EMBL" id="GBM12363.1"/>
    </source>
</evidence>
<evidence type="ECO:0000256" key="1">
    <source>
        <dbReference type="SAM" id="MobiDB-lite"/>
    </source>
</evidence>
<keyword evidence="3" id="KW-1185">Reference proteome</keyword>
<reference evidence="2 3" key="1">
    <citation type="journal article" date="2019" name="Sci. Rep.">
        <title>Orb-weaving spider Araneus ventricosus genome elucidates the spidroin gene catalogue.</title>
        <authorList>
            <person name="Kono N."/>
            <person name="Nakamura H."/>
            <person name="Ohtoshi R."/>
            <person name="Moran D.A.P."/>
            <person name="Shinohara A."/>
            <person name="Yoshida Y."/>
            <person name="Fujiwara M."/>
            <person name="Mori M."/>
            <person name="Tomita M."/>
            <person name="Arakawa K."/>
        </authorList>
    </citation>
    <scope>NUCLEOTIDE SEQUENCE [LARGE SCALE GENOMIC DNA]</scope>
</reference>
<dbReference type="EMBL" id="BGPR01000313">
    <property type="protein sequence ID" value="GBM12363.1"/>
    <property type="molecule type" value="Genomic_DNA"/>
</dbReference>
<evidence type="ECO:0000313" key="3">
    <source>
        <dbReference type="Proteomes" id="UP000499080"/>
    </source>
</evidence>
<dbReference type="AlphaFoldDB" id="A0A4Y2D6M5"/>
<protein>
    <submittedName>
        <fullName evidence="2">Uncharacterized protein</fullName>
    </submittedName>
</protein>
<comment type="caution">
    <text evidence="2">The sequence shown here is derived from an EMBL/GenBank/DDBJ whole genome shotgun (WGS) entry which is preliminary data.</text>
</comment>
<sequence>MIERGVIQKNSKSKTPSTHSNLRPRCEASGTLKDLSTLEPRLEGRNETRNLRVGGKECGWIEFLDFEPYLKTNFGTSVTNGIASLLLNAQLKTFGCNVQFWNNEQLKKITVNITVNRLLHRKERTPLTASYERSHQALSFGLFRSCLTEMLWFSESKTFQTCRT</sequence>
<feature type="region of interest" description="Disordered" evidence="1">
    <location>
        <begin position="1"/>
        <end position="25"/>
    </location>
</feature>